<keyword evidence="5" id="KW-1185">Reference proteome</keyword>
<accession>A0A1J1H1C5</accession>
<dbReference type="EMBL" id="LN835298">
    <property type="protein sequence ID" value="CRG98626.1"/>
    <property type="molecule type" value="Genomic_DNA"/>
</dbReference>
<evidence type="ECO:0000313" key="4">
    <source>
        <dbReference type="EMBL" id="CRG98626.1"/>
    </source>
</evidence>
<organism evidence="4 5">
    <name type="scientific">Plasmodium relictum</name>
    <dbReference type="NCBI Taxonomy" id="85471"/>
    <lineage>
        <taxon>Eukaryota</taxon>
        <taxon>Sar</taxon>
        <taxon>Alveolata</taxon>
        <taxon>Apicomplexa</taxon>
        <taxon>Aconoidasida</taxon>
        <taxon>Haemosporida</taxon>
        <taxon>Plasmodiidae</taxon>
        <taxon>Plasmodium</taxon>
        <taxon>Plasmodium (Haemamoeba)</taxon>
    </lineage>
</organism>
<feature type="region of interest" description="Disordered" evidence="2">
    <location>
        <begin position="962"/>
        <end position="987"/>
    </location>
</feature>
<feature type="compositionally biased region" description="Basic and acidic residues" evidence="2">
    <location>
        <begin position="962"/>
        <end position="980"/>
    </location>
</feature>
<evidence type="ECO:0000259" key="3">
    <source>
        <dbReference type="Pfam" id="PF26022"/>
    </source>
</evidence>
<dbReference type="GeneID" id="39734723"/>
<dbReference type="RefSeq" id="XP_028531636.1">
    <property type="nucleotide sequence ID" value="XM_028680107.1"/>
</dbReference>
<dbReference type="AlphaFoldDB" id="A0A1J1H1C5"/>
<proteinExistence type="predicted"/>
<dbReference type="InterPro" id="IPR058914">
    <property type="entry name" value="LIPB1/2_CC"/>
</dbReference>
<protein>
    <recommendedName>
        <fullName evidence="3">Liprin-beta-1/2 coiled-coil domain-containing protein</fullName>
    </recommendedName>
</protein>
<gene>
    <name evidence="4" type="ORF">PRELSG_0311500</name>
</gene>
<sequence length="1245" mass="148291">MDKTSKLSSLVKNVQFFVKKCREKNKKLLTLSSLDDNDEIHEPGNFMNDKTNLDRSFKESSTINSSKCSGESKYDIYKNSDSTYSKELRRTNTEDNFHNISDYSDNVFKKKFIKLKEKDSINETFEGSDKLLDTDKNGTMRLEISKVRLKDRKMDDIKNKIMEYDLDLLKIYNKLETTAKTRSFRKKKKKKKKFRTYNSEILNVKSVSSVKKKNTITRKKVEDKNELKINFSEETSKLGSKSSFLTFGNKISKFQYISSSKKTFDEFFFFQEGLSNRLNKKNNKSSYDIGCMYMNSDVSLNGSKDLKKKKSNEMLNSSKSLRHFKFLNNNKRNIDYYKKMIENLEETIGKTKKKNNSYIDDVIKIINCLLHDYVPKLIDRYEYYMNTLDDKNKMLKQKIRESLDYGDVQYEEIRELKVQLIQNNNKNKKLNDTIETLKDKLSYTNELELKNAEYLDEIVLLRNRITFLEKIIEENDQTKESQELRRMRRKLRVIYNKMKNEMRYISTLKLKYLKKYKKRKFSINKWIYLKEKMSEKKLTMDDKIEKSSINVTNIQNENHIDIEKDIKENIIDETKKDVNKDKNKEISEKKFFLKEYTDKSVGTDDQSIHRVYEGNNEVLMQDKIGDKLKFEQNKVVKEDKEVNTVLSSDALIELLIKEKKGSGKMDIRGSIPKESYPYYHYFYSNINEDNYFGHNNENKKKICKENLNKATDINEKYSLQYSTDKNSNIGKKLFTLGNVLKNPMLNYNEKCKRFNYNPRILDKHGMFLYNNLKKCIYDNDKEKFNEDSMLKKNKLHSILPGNSCKNKDWNGINKNKNVKKCDIPIDCCNKLNILLRDKINCYLCKNKNICDSSDNLFHKKSKLKKSNILNNSFSIDKKFKLDKINRNITHTNKDNFKYKNRYNNNIYKIRNKHEYNDNINNNIRKEYNISNHNCDKEKKYEDCKINNYYDNRYPVEDGIDTIKDKSKDKNNKKNNDDQNMLKKSKNIYKKNNRHISESENKNNDEVKSFVMYENRNVNNVKKILGFHKNQLDENKKNNLINKLDNPEDGMMLTRMISSENENSKMTSKEQSHLNDREIIIIPEINGIKKNDETISQVNNYDDNNEKINSYLYANNNFNLQKNILIHKKVSNHDNMHKNNLKIGNKEYTIKKKENIRCDLSNYKNSSINTSQSMEKMHYLKNNCVSHKKELLHYPCKENKKDENFCLGEKHYRYYNSFNQYLDINKKSYGTINNYLQNHFLYIMEM</sequence>
<feature type="coiled-coil region" evidence="1">
    <location>
        <begin position="327"/>
        <end position="361"/>
    </location>
</feature>
<dbReference type="VEuPathDB" id="PlasmoDB:PRELSG_0311500"/>
<dbReference type="Proteomes" id="UP000220158">
    <property type="component" value="Chromosome 3"/>
</dbReference>
<dbReference type="OrthoDB" id="378356at2759"/>
<feature type="domain" description="Liprin-beta-1/2 coiled-coil" evidence="3">
    <location>
        <begin position="383"/>
        <end position="492"/>
    </location>
</feature>
<dbReference type="Pfam" id="PF26022">
    <property type="entry name" value="CC_Liprin_beta"/>
    <property type="match status" value="1"/>
</dbReference>
<evidence type="ECO:0000256" key="1">
    <source>
        <dbReference type="SAM" id="Coils"/>
    </source>
</evidence>
<keyword evidence="1" id="KW-0175">Coiled coil</keyword>
<name>A0A1J1H1C5_PLARL</name>
<evidence type="ECO:0000313" key="5">
    <source>
        <dbReference type="Proteomes" id="UP000220158"/>
    </source>
</evidence>
<feature type="coiled-coil region" evidence="1">
    <location>
        <begin position="413"/>
        <end position="501"/>
    </location>
</feature>
<dbReference type="KEGG" id="prel:PRELSG_0311500"/>
<reference evidence="4 5" key="1">
    <citation type="submission" date="2015-04" db="EMBL/GenBank/DDBJ databases">
        <authorList>
            <consortium name="Pathogen Informatics"/>
        </authorList>
    </citation>
    <scope>NUCLEOTIDE SEQUENCE [LARGE SCALE GENOMIC DNA]</scope>
    <source>
        <strain evidence="4 5">SGS1</strain>
    </source>
</reference>
<evidence type="ECO:0000256" key="2">
    <source>
        <dbReference type="SAM" id="MobiDB-lite"/>
    </source>
</evidence>